<evidence type="ECO:0000313" key="17">
    <source>
        <dbReference type="EMBL" id="CAG7823612.1"/>
    </source>
</evidence>
<dbReference type="PANTHER" id="PTHR15136">
    <property type="entry name" value="STROMAL INTERACTION MOLECULE HOMOLOG"/>
    <property type="match status" value="1"/>
</dbReference>
<dbReference type="PROSITE" id="PS50105">
    <property type="entry name" value="SAM_DOMAIN"/>
    <property type="match status" value="1"/>
</dbReference>
<dbReference type="CDD" id="cd11722">
    <property type="entry name" value="SOAR"/>
    <property type="match status" value="1"/>
</dbReference>
<evidence type="ECO:0000256" key="5">
    <source>
        <dbReference type="ARBA" id="ARBA00022723"/>
    </source>
</evidence>
<feature type="domain" description="SAM" evidence="15">
    <location>
        <begin position="126"/>
        <end position="194"/>
    </location>
</feature>
<keyword evidence="9 12" id="KW-0175">Coiled coil</keyword>
<evidence type="ECO:0000256" key="6">
    <source>
        <dbReference type="ARBA" id="ARBA00022729"/>
    </source>
</evidence>
<dbReference type="InterPro" id="IPR057835">
    <property type="entry name" value="EF-hand_STIM1/2"/>
</dbReference>
<dbReference type="Pfam" id="PF25578">
    <property type="entry name" value="EF-hand_STIM1"/>
    <property type="match status" value="1"/>
</dbReference>
<dbReference type="FunFam" id="1.10.287.3550:FF:000002">
    <property type="entry name" value="Stromal interaction molecule homolog"/>
    <property type="match status" value="1"/>
</dbReference>
<keyword evidence="11 14" id="KW-0472">Membrane</keyword>
<dbReference type="GO" id="GO:0051049">
    <property type="term" value="P:regulation of transport"/>
    <property type="evidence" value="ECO:0007669"/>
    <property type="project" value="UniProtKB-ARBA"/>
</dbReference>
<keyword evidence="10" id="KW-0406">Ion transport</keyword>
<organism evidence="17 18">
    <name type="scientific">Allacma fusca</name>
    <dbReference type="NCBI Taxonomy" id="39272"/>
    <lineage>
        <taxon>Eukaryota</taxon>
        <taxon>Metazoa</taxon>
        <taxon>Ecdysozoa</taxon>
        <taxon>Arthropoda</taxon>
        <taxon>Hexapoda</taxon>
        <taxon>Collembola</taxon>
        <taxon>Symphypleona</taxon>
        <taxon>Sminthuridae</taxon>
        <taxon>Allacma</taxon>
    </lineage>
</organism>
<evidence type="ECO:0000256" key="10">
    <source>
        <dbReference type="ARBA" id="ARBA00023065"/>
    </source>
</evidence>
<dbReference type="Pfam" id="PF07647">
    <property type="entry name" value="SAM_2"/>
    <property type="match status" value="1"/>
</dbReference>
<dbReference type="EMBL" id="CAJVCH010530070">
    <property type="protein sequence ID" value="CAG7823612.1"/>
    <property type="molecule type" value="Genomic_DNA"/>
</dbReference>
<dbReference type="GO" id="GO:0005246">
    <property type="term" value="F:calcium channel regulator activity"/>
    <property type="evidence" value="ECO:0007669"/>
    <property type="project" value="InterPro"/>
</dbReference>
<accession>A0A8J2L0S9</accession>
<dbReference type="PANTHER" id="PTHR15136:SF5">
    <property type="entry name" value="STROMAL INTERACTION MOLECULE HOMOLOG"/>
    <property type="match status" value="1"/>
</dbReference>
<evidence type="ECO:0000256" key="13">
    <source>
        <dbReference type="SAM" id="MobiDB-lite"/>
    </source>
</evidence>
<keyword evidence="7" id="KW-0106">Calcium</keyword>
<keyword evidence="5" id="KW-0479">Metal-binding</keyword>
<evidence type="ECO:0000256" key="9">
    <source>
        <dbReference type="ARBA" id="ARBA00023054"/>
    </source>
</evidence>
<evidence type="ECO:0008006" key="19">
    <source>
        <dbReference type="Google" id="ProtNLM"/>
    </source>
</evidence>
<evidence type="ECO:0000256" key="1">
    <source>
        <dbReference type="ARBA" id="ARBA00004479"/>
    </source>
</evidence>
<comment type="caution">
    <text evidence="17">The sequence shown here is derived from an EMBL/GenBank/DDBJ whole genome shotgun (WGS) entry which is preliminary data.</text>
</comment>
<feature type="domain" description="EF-hand" evidence="16">
    <location>
        <begin position="55"/>
        <end position="90"/>
    </location>
</feature>
<gene>
    <name evidence="17" type="ORF">AFUS01_LOCUS33817</name>
</gene>
<keyword evidence="6" id="KW-0732">Signal</keyword>
<keyword evidence="2" id="KW-0813">Transport</keyword>
<evidence type="ECO:0000256" key="2">
    <source>
        <dbReference type="ARBA" id="ARBA00022448"/>
    </source>
</evidence>
<feature type="region of interest" description="Disordered" evidence="13">
    <location>
        <begin position="493"/>
        <end position="521"/>
    </location>
</feature>
<dbReference type="GO" id="GO:0005886">
    <property type="term" value="C:plasma membrane"/>
    <property type="evidence" value="ECO:0007669"/>
    <property type="project" value="TreeGrafter"/>
</dbReference>
<dbReference type="GO" id="GO:0005509">
    <property type="term" value="F:calcium ion binding"/>
    <property type="evidence" value="ECO:0007669"/>
    <property type="project" value="InterPro"/>
</dbReference>
<evidence type="ECO:0000256" key="7">
    <source>
        <dbReference type="ARBA" id="ARBA00022837"/>
    </source>
</evidence>
<sequence>MTKGNQVIFSTVRCMRRLDAALSKLVSNDLEKYNAVKDGGCGENWCSSFNDNELLALEAIRSLHRQIDDDKNGNIDFDESDEFLREELKYEGDYENRQKKFHQNDDNHISVRELWESWVRSEVHNWTIAQTSEWLTLFVGLPQYSQNFIDNAVNGSFLPRLAINHQQVLSSTVGIKDLIHKQKIALKAQDVVLFGSPKEHGNRTKDSILTTLLVLALIVCWFVYSRYKLSQRDLNKMIKDMESLAKAEQALMDLQKELEKARTAQQEKAVEEELFKKSLDDGIPCSEEINRLKGEVEVLRNELQRAEVELQDKCWVPPPALQHWLQFTYELELKSYNRKKQAAEKQLKQAKDACDKLKKKRSSLMGAFVSTHGRSIDDVDKAILEARTALTEITQELQERMHRWKQIEILVNCPIMNNPGLPYLETILRGIGRGLPYVGPGSVISNSQDDIDDDGASSIYCPSAVSAPATGSAVHMPIMRSKSVSSMISLRERAVSRDCSSKESSTGEEDMSTETSEMSGGRDRRVTFGIRTDHRDPISALNQQRQFNKEKGEEGKAAQSKNLVKSEDLLLGSIPPTTTSKKGKENIRIWKMLSKNLRPMNNKFEHPVHTLEDSRHIKPTFLSWSRRQFLKSPWRVAQGKDRILLQMVQDK</sequence>
<dbReference type="AlphaFoldDB" id="A0A8J2L0S9"/>
<dbReference type="GO" id="GO:0006874">
    <property type="term" value="P:intracellular calcium ion homeostasis"/>
    <property type="evidence" value="ECO:0007669"/>
    <property type="project" value="TreeGrafter"/>
</dbReference>
<keyword evidence="3" id="KW-0109">Calcium transport</keyword>
<keyword evidence="8 14" id="KW-1133">Transmembrane helix</keyword>
<dbReference type="Pfam" id="PF16533">
    <property type="entry name" value="SOAR"/>
    <property type="match status" value="1"/>
</dbReference>
<dbReference type="InterPro" id="IPR001660">
    <property type="entry name" value="SAM"/>
</dbReference>
<feature type="coiled-coil region" evidence="12">
    <location>
        <begin position="333"/>
        <end position="367"/>
    </location>
</feature>
<evidence type="ECO:0000256" key="11">
    <source>
        <dbReference type="ARBA" id="ARBA00023136"/>
    </source>
</evidence>
<protein>
    <recommendedName>
        <fullName evidence="19">Stromal interaction molecule 1</fullName>
    </recommendedName>
</protein>
<feature type="transmembrane region" description="Helical" evidence="14">
    <location>
        <begin position="208"/>
        <end position="227"/>
    </location>
</feature>
<evidence type="ECO:0000256" key="4">
    <source>
        <dbReference type="ARBA" id="ARBA00022692"/>
    </source>
</evidence>
<evidence type="ECO:0000256" key="14">
    <source>
        <dbReference type="SAM" id="Phobius"/>
    </source>
</evidence>
<reference evidence="17" key="1">
    <citation type="submission" date="2021-06" db="EMBL/GenBank/DDBJ databases">
        <authorList>
            <person name="Hodson N. C."/>
            <person name="Mongue J. A."/>
            <person name="Jaron S. K."/>
        </authorList>
    </citation>
    <scope>NUCLEOTIDE SEQUENCE</scope>
</reference>
<evidence type="ECO:0000259" key="15">
    <source>
        <dbReference type="PROSITE" id="PS50105"/>
    </source>
</evidence>
<dbReference type="FunFam" id="1.10.238.180:FF:000001">
    <property type="entry name" value="Stromal interaction molecule 1"/>
    <property type="match status" value="1"/>
</dbReference>
<keyword evidence="18" id="KW-1185">Reference proteome</keyword>
<dbReference type="OrthoDB" id="9986177at2759"/>
<dbReference type="SMART" id="SM00454">
    <property type="entry name" value="SAM"/>
    <property type="match status" value="1"/>
</dbReference>
<dbReference type="PROSITE" id="PS50222">
    <property type="entry name" value="EF_HAND_2"/>
    <property type="match status" value="1"/>
</dbReference>
<evidence type="ECO:0000256" key="3">
    <source>
        <dbReference type="ARBA" id="ARBA00022568"/>
    </source>
</evidence>
<evidence type="ECO:0000256" key="12">
    <source>
        <dbReference type="SAM" id="Coils"/>
    </source>
</evidence>
<dbReference type="InterPro" id="IPR037608">
    <property type="entry name" value="STIM1/2"/>
</dbReference>
<name>A0A8J2L0S9_9HEXA</name>
<dbReference type="GO" id="GO:0005783">
    <property type="term" value="C:endoplasmic reticulum"/>
    <property type="evidence" value="ECO:0007669"/>
    <property type="project" value="TreeGrafter"/>
</dbReference>
<proteinExistence type="predicted"/>
<evidence type="ECO:0000313" key="18">
    <source>
        <dbReference type="Proteomes" id="UP000708208"/>
    </source>
</evidence>
<dbReference type="InterPro" id="IPR002048">
    <property type="entry name" value="EF_hand_dom"/>
</dbReference>
<dbReference type="GO" id="GO:0002115">
    <property type="term" value="P:store-operated calcium entry"/>
    <property type="evidence" value="ECO:0007669"/>
    <property type="project" value="TreeGrafter"/>
</dbReference>
<evidence type="ECO:0000256" key="8">
    <source>
        <dbReference type="ARBA" id="ARBA00022989"/>
    </source>
</evidence>
<dbReference type="InterPro" id="IPR032393">
    <property type="entry name" value="SOAR_STIM1/2"/>
</dbReference>
<dbReference type="Proteomes" id="UP000708208">
    <property type="component" value="Unassembled WGS sequence"/>
</dbReference>
<comment type="subcellular location">
    <subcellularLocation>
        <location evidence="1">Membrane</location>
        <topology evidence="1">Single-pass type I membrane protein</topology>
    </subcellularLocation>
</comment>
<keyword evidence="4 14" id="KW-0812">Transmembrane</keyword>
<feature type="coiled-coil region" evidence="12">
    <location>
        <begin position="237"/>
        <end position="309"/>
    </location>
</feature>
<evidence type="ECO:0000259" key="16">
    <source>
        <dbReference type="PROSITE" id="PS50222"/>
    </source>
</evidence>